<feature type="transmembrane region" description="Helical" evidence="5">
    <location>
        <begin position="294"/>
        <end position="318"/>
    </location>
</feature>
<organism evidence="6 7">
    <name type="scientific">Nitrolancea hollandica Lb</name>
    <dbReference type="NCBI Taxonomy" id="1129897"/>
    <lineage>
        <taxon>Bacteria</taxon>
        <taxon>Pseudomonadati</taxon>
        <taxon>Thermomicrobiota</taxon>
        <taxon>Thermomicrobia</taxon>
        <taxon>Sphaerobacterales</taxon>
        <taxon>Sphaerobacterineae</taxon>
        <taxon>Sphaerobacteraceae</taxon>
        <taxon>Nitrolancea</taxon>
    </lineage>
</organism>
<accession>I4EFX5</accession>
<dbReference type="EMBL" id="CAGS01000168">
    <property type="protein sequence ID" value="CCF83587.1"/>
    <property type="molecule type" value="Genomic_DNA"/>
</dbReference>
<protein>
    <submittedName>
        <fullName evidence="6">Putative Succinoglycan biosynthesis transport protein</fullName>
    </submittedName>
</protein>
<feature type="transmembrane region" description="Helical" evidence="5">
    <location>
        <begin position="415"/>
        <end position="435"/>
    </location>
</feature>
<dbReference type="InterPro" id="IPR052556">
    <property type="entry name" value="PolySynth_Transporter"/>
</dbReference>
<feature type="transmembrane region" description="Helical" evidence="5">
    <location>
        <begin position="330"/>
        <end position="352"/>
    </location>
</feature>
<feature type="transmembrane region" description="Helical" evidence="5">
    <location>
        <begin position="170"/>
        <end position="190"/>
    </location>
</feature>
<dbReference type="AlphaFoldDB" id="I4EFX5"/>
<feature type="transmembrane region" description="Helical" evidence="5">
    <location>
        <begin position="12"/>
        <end position="32"/>
    </location>
</feature>
<feature type="transmembrane region" description="Helical" evidence="5">
    <location>
        <begin position="441"/>
        <end position="461"/>
    </location>
</feature>
<evidence type="ECO:0000256" key="4">
    <source>
        <dbReference type="ARBA" id="ARBA00023136"/>
    </source>
</evidence>
<dbReference type="Pfam" id="PF01943">
    <property type="entry name" value="Polysacc_synt"/>
    <property type="match status" value="1"/>
</dbReference>
<feature type="transmembrane region" description="Helical" evidence="5">
    <location>
        <begin position="44"/>
        <end position="62"/>
    </location>
</feature>
<keyword evidence="3 5" id="KW-1133">Transmembrane helix</keyword>
<sequence>MNTLKRAVSNSAVMFLSQGITWTATLFLTAALGRYLGAAGFGDLYLAMSFGVIFSGVVAFGLDQQLVRAVARDRTLASSYLVHSLTIKFVLSVLAFAMIIGLTYLLGYAPVVRMTITVYCIVILFHAVTDSTTAVFQSYEHLFHPALGTVIEKVFVAAVAIVLLTRGHGVVAVAAVFVIGGLLGALWRVLFLRKMVRFQFAVDVKNLRPLMVGALPFFVYWMLSAVYFRIDTVLLSILSTADVVGWYGAAYKLFDTLSFLPSIICTAIMYPILSRLAVQSRANLRFALGKGLDVMLMLGIPICTGLFMLADPIIRLIYGKPEFLNAVPALQWLALALFLMYVNWVLGTVLIGLDREKRLTVVAGLSLVINLALNWVLIPPYQHVGAAAVTVGTELFIFVYLVAILPRDLLSRSSLIVFAKAVIAAGAMAAVLYALRGQSLLMLVPLGGLVYGLIALLLRLVPPDDLRLFKQAVLSRRGRSAAGTKTA</sequence>
<dbReference type="InterPro" id="IPR002797">
    <property type="entry name" value="Polysacc_synth"/>
</dbReference>
<keyword evidence="2 5" id="KW-0812">Transmembrane</keyword>
<dbReference type="GO" id="GO:0016020">
    <property type="term" value="C:membrane"/>
    <property type="evidence" value="ECO:0007669"/>
    <property type="project" value="UniProtKB-SubCell"/>
</dbReference>
<dbReference type="OrthoDB" id="139030at2"/>
<feature type="transmembrane region" description="Helical" evidence="5">
    <location>
        <begin position="141"/>
        <end position="164"/>
    </location>
</feature>
<keyword evidence="7" id="KW-1185">Reference proteome</keyword>
<dbReference type="Proteomes" id="UP000004221">
    <property type="component" value="Unassembled WGS sequence"/>
</dbReference>
<comment type="subcellular location">
    <subcellularLocation>
        <location evidence="1">Membrane</location>
        <topology evidence="1">Multi-pass membrane protein</topology>
    </subcellularLocation>
</comment>
<feature type="transmembrane region" description="Helical" evidence="5">
    <location>
        <begin position="210"/>
        <end position="230"/>
    </location>
</feature>
<feature type="transmembrane region" description="Helical" evidence="5">
    <location>
        <begin position="250"/>
        <end position="273"/>
    </location>
</feature>
<evidence type="ECO:0000313" key="6">
    <source>
        <dbReference type="EMBL" id="CCF83587.1"/>
    </source>
</evidence>
<evidence type="ECO:0000313" key="7">
    <source>
        <dbReference type="Proteomes" id="UP000004221"/>
    </source>
</evidence>
<evidence type="ECO:0000256" key="3">
    <source>
        <dbReference type="ARBA" id="ARBA00022989"/>
    </source>
</evidence>
<feature type="transmembrane region" description="Helical" evidence="5">
    <location>
        <begin position="111"/>
        <end position="129"/>
    </location>
</feature>
<evidence type="ECO:0000256" key="1">
    <source>
        <dbReference type="ARBA" id="ARBA00004141"/>
    </source>
</evidence>
<feature type="transmembrane region" description="Helical" evidence="5">
    <location>
        <begin position="359"/>
        <end position="378"/>
    </location>
</feature>
<keyword evidence="4 5" id="KW-0472">Membrane</keyword>
<dbReference type="PANTHER" id="PTHR43424:SF1">
    <property type="entry name" value="LOCUS PUTATIVE PROTEIN 1-RELATED"/>
    <property type="match status" value="1"/>
</dbReference>
<proteinExistence type="predicted"/>
<dbReference type="RefSeq" id="WP_008477009.1">
    <property type="nucleotide sequence ID" value="NZ_CAGS01000168.1"/>
</dbReference>
<evidence type="ECO:0000256" key="2">
    <source>
        <dbReference type="ARBA" id="ARBA00022692"/>
    </source>
</evidence>
<feature type="transmembrane region" description="Helical" evidence="5">
    <location>
        <begin position="82"/>
        <end position="105"/>
    </location>
</feature>
<name>I4EFX5_9BACT</name>
<dbReference type="PANTHER" id="PTHR43424">
    <property type="entry name" value="LOCUS PUTATIVE PROTEIN 1-RELATED"/>
    <property type="match status" value="1"/>
</dbReference>
<evidence type="ECO:0000256" key="5">
    <source>
        <dbReference type="SAM" id="Phobius"/>
    </source>
</evidence>
<comment type="caution">
    <text evidence="6">The sequence shown here is derived from an EMBL/GenBank/DDBJ whole genome shotgun (WGS) entry which is preliminary data.</text>
</comment>
<reference evidence="6 7" key="1">
    <citation type="journal article" date="2012" name="ISME J.">
        <title>Nitrification expanded: discovery, physiology and genomics of a nitrite-oxidizing bacterium from the phylum Chloroflexi.</title>
        <authorList>
            <person name="Sorokin D.Y."/>
            <person name="Lucker S."/>
            <person name="Vejmelkova D."/>
            <person name="Kostrikina N.A."/>
            <person name="Kleerebezem R."/>
            <person name="Rijpstra W.I."/>
            <person name="Damste J.S."/>
            <person name="Le Paslier D."/>
            <person name="Muyzer G."/>
            <person name="Wagner M."/>
            <person name="van Loosdrecht M.C."/>
            <person name="Daims H."/>
        </authorList>
    </citation>
    <scope>NUCLEOTIDE SEQUENCE [LARGE SCALE GENOMIC DNA]</scope>
    <source>
        <strain evidence="7">none</strain>
    </source>
</reference>
<gene>
    <name evidence="6" type="ORF">NITHO_250002</name>
</gene>
<dbReference type="CDD" id="cd13128">
    <property type="entry name" value="MATE_Wzx_like"/>
    <property type="match status" value="1"/>
</dbReference>
<feature type="transmembrane region" description="Helical" evidence="5">
    <location>
        <begin position="384"/>
        <end position="403"/>
    </location>
</feature>